<protein>
    <submittedName>
        <fullName evidence="1">Uncharacterized protein</fullName>
    </submittedName>
</protein>
<dbReference type="Proteomes" id="UP001055811">
    <property type="component" value="Linkage Group LG07"/>
</dbReference>
<keyword evidence="2" id="KW-1185">Reference proteome</keyword>
<gene>
    <name evidence="1" type="ORF">L2E82_40856</name>
</gene>
<reference evidence="1 2" key="2">
    <citation type="journal article" date="2022" name="Mol. Ecol. Resour.">
        <title>The genomes of chicory, endive, great burdock and yacon provide insights into Asteraceae paleo-polyploidization history and plant inulin production.</title>
        <authorList>
            <person name="Fan W."/>
            <person name="Wang S."/>
            <person name="Wang H."/>
            <person name="Wang A."/>
            <person name="Jiang F."/>
            <person name="Liu H."/>
            <person name="Zhao H."/>
            <person name="Xu D."/>
            <person name="Zhang Y."/>
        </authorList>
    </citation>
    <scope>NUCLEOTIDE SEQUENCE [LARGE SCALE GENOMIC DNA]</scope>
    <source>
        <strain evidence="2">cv. Punajuju</strain>
        <tissue evidence="1">Leaves</tissue>
    </source>
</reference>
<organism evidence="1 2">
    <name type="scientific">Cichorium intybus</name>
    <name type="common">Chicory</name>
    <dbReference type="NCBI Taxonomy" id="13427"/>
    <lineage>
        <taxon>Eukaryota</taxon>
        <taxon>Viridiplantae</taxon>
        <taxon>Streptophyta</taxon>
        <taxon>Embryophyta</taxon>
        <taxon>Tracheophyta</taxon>
        <taxon>Spermatophyta</taxon>
        <taxon>Magnoliopsida</taxon>
        <taxon>eudicotyledons</taxon>
        <taxon>Gunneridae</taxon>
        <taxon>Pentapetalae</taxon>
        <taxon>asterids</taxon>
        <taxon>campanulids</taxon>
        <taxon>Asterales</taxon>
        <taxon>Asteraceae</taxon>
        <taxon>Cichorioideae</taxon>
        <taxon>Cichorieae</taxon>
        <taxon>Cichoriinae</taxon>
        <taxon>Cichorium</taxon>
    </lineage>
</organism>
<name>A0ACB9ALF5_CICIN</name>
<accession>A0ACB9ALF5</accession>
<reference evidence="2" key="1">
    <citation type="journal article" date="2022" name="Mol. Ecol. Resour.">
        <title>The genomes of chicory, endive, great burdock and yacon provide insights into Asteraceae palaeo-polyploidization history and plant inulin production.</title>
        <authorList>
            <person name="Fan W."/>
            <person name="Wang S."/>
            <person name="Wang H."/>
            <person name="Wang A."/>
            <person name="Jiang F."/>
            <person name="Liu H."/>
            <person name="Zhao H."/>
            <person name="Xu D."/>
            <person name="Zhang Y."/>
        </authorList>
    </citation>
    <scope>NUCLEOTIDE SEQUENCE [LARGE SCALE GENOMIC DNA]</scope>
    <source>
        <strain evidence="2">cv. Punajuju</strain>
    </source>
</reference>
<sequence length="78" mass="9132">MRLLIDQISMNQENIVVLEDKVKRQEQECEQLRVFVEELEKKGVRSLIQEAQAVAAVVIMACNRADYLERTIKSILKW</sequence>
<evidence type="ECO:0000313" key="1">
    <source>
        <dbReference type="EMBL" id="KAI3711052.1"/>
    </source>
</evidence>
<comment type="caution">
    <text evidence="1">The sequence shown here is derived from an EMBL/GenBank/DDBJ whole genome shotgun (WGS) entry which is preliminary data.</text>
</comment>
<evidence type="ECO:0000313" key="2">
    <source>
        <dbReference type="Proteomes" id="UP001055811"/>
    </source>
</evidence>
<dbReference type="EMBL" id="CM042015">
    <property type="protein sequence ID" value="KAI3711052.1"/>
    <property type="molecule type" value="Genomic_DNA"/>
</dbReference>
<proteinExistence type="predicted"/>